<dbReference type="Proteomes" id="UP000308600">
    <property type="component" value="Unassembled WGS sequence"/>
</dbReference>
<keyword evidence="2" id="KW-1185">Reference proteome</keyword>
<evidence type="ECO:0000313" key="2">
    <source>
        <dbReference type="Proteomes" id="UP000308600"/>
    </source>
</evidence>
<dbReference type="EMBL" id="ML208464">
    <property type="protein sequence ID" value="TFK64708.1"/>
    <property type="molecule type" value="Genomic_DNA"/>
</dbReference>
<proteinExistence type="predicted"/>
<organism evidence="1 2">
    <name type="scientific">Pluteus cervinus</name>
    <dbReference type="NCBI Taxonomy" id="181527"/>
    <lineage>
        <taxon>Eukaryota</taxon>
        <taxon>Fungi</taxon>
        <taxon>Dikarya</taxon>
        <taxon>Basidiomycota</taxon>
        <taxon>Agaricomycotina</taxon>
        <taxon>Agaricomycetes</taxon>
        <taxon>Agaricomycetidae</taxon>
        <taxon>Agaricales</taxon>
        <taxon>Pluteineae</taxon>
        <taxon>Pluteaceae</taxon>
        <taxon>Pluteus</taxon>
    </lineage>
</organism>
<gene>
    <name evidence="1" type="ORF">BDN72DRAFT_861175</name>
</gene>
<evidence type="ECO:0000313" key="1">
    <source>
        <dbReference type="EMBL" id="TFK64708.1"/>
    </source>
</evidence>
<sequence>MGVQTSLLSRAECNPRQNYFHFGHTSIWHVCKAQVLRLPAGPLPRTKLELARLPNRSVGGVMFGICLVRSVRNSSMKDLWVKGLQDDMDGTHAYLNPLDERNQSFAFLRPCSYLNQARPGAISSTGRRNYSQYTDRNTVGAFTPKSAALFVAVGVGLFFYFQHEKEKLLEEREKERAAKQYGRPQVGGPFNLTSHTGEPFTDKDLLGRWSLVYFGFTNCPDICPTELDKVSDVLNVAEKEYGNIFRPVFISVDPARDTPSRIARYLEDFHPSFVGVVGPWEATKAVCKAYRVYFSTPPNADPAGDYLVDHSIFVYLMDPQGNFMEAFGQSVPASDIISKVREVIAEWEQEHGKKVRFVAYKISLIQNNSPFTIVIRKPSFVLFMTGNVRPTPDALTLPPRQSNPEKYLDVVWEPINVFWQWEASKS</sequence>
<protein>
    <submittedName>
        <fullName evidence="1">SCO1-SenC-domain-containing protein</fullName>
    </submittedName>
</protein>
<name>A0ACD3AGB8_9AGAR</name>
<accession>A0ACD3AGB8</accession>
<reference evidence="1 2" key="1">
    <citation type="journal article" date="2019" name="Nat. Ecol. Evol.">
        <title>Megaphylogeny resolves global patterns of mushroom evolution.</title>
        <authorList>
            <person name="Varga T."/>
            <person name="Krizsan K."/>
            <person name="Foldi C."/>
            <person name="Dima B."/>
            <person name="Sanchez-Garcia M."/>
            <person name="Sanchez-Ramirez S."/>
            <person name="Szollosi G.J."/>
            <person name="Szarkandi J.G."/>
            <person name="Papp V."/>
            <person name="Albert L."/>
            <person name="Andreopoulos W."/>
            <person name="Angelini C."/>
            <person name="Antonin V."/>
            <person name="Barry K.W."/>
            <person name="Bougher N.L."/>
            <person name="Buchanan P."/>
            <person name="Buyck B."/>
            <person name="Bense V."/>
            <person name="Catcheside P."/>
            <person name="Chovatia M."/>
            <person name="Cooper J."/>
            <person name="Damon W."/>
            <person name="Desjardin D."/>
            <person name="Finy P."/>
            <person name="Geml J."/>
            <person name="Haridas S."/>
            <person name="Hughes K."/>
            <person name="Justo A."/>
            <person name="Karasinski D."/>
            <person name="Kautmanova I."/>
            <person name="Kiss B."/>
            <person name="Kocsube S."/>
            <person name="Kotiranta H."/>
            <person name="LaButti K.M."/>
            <person name="Lechner B.E."/>
            <person name="Liimatainen K."/>
            <person name="Lipzen A."/>
            <person name="Lukacs Z."/>
            <person name="Mihaltcheva S."/>
            <person name="Morgado L.N."/>
            <person name="Niskanen T."/>
            <person name="Noordeloos M.E."/>
            <person name="Ohm R.A."/>
            <person name="Ortiz-Santana B."/>
            <person name="Ovrebo C."/>
            <person name="Racz N."/>
            <person name="Riley R."/>
            <person name="Savchenko A."/>
            <person name="Shiryaev A."/>
            <person name="Soop K."/>
            <person name="Spirin V."/>
            <person name="Szebenyi C."/>
            <person name="Tomsovsky M."/>
            <person name="Tulloss R.E."/>
            <person name="Uehling J."/>
            <person name="Grigoriev I.V."/>
            <person name="Vagvolgyi C."/>
            <person name="Papp T."/>
            <person name="Martin F.M."/>
            <person name="Miettinen O."/>
            <person name="Hibbett D.S."/>
            <person name="Nagy L.G."/>
        </authorList>
    </citation>
    <scope>NUCLEOTIDE SEQUENCE [LARGE SCALE GENOMIC DNA]</scope>
    <source>
        <strain evidence="1 2">NL-1719</strain>
    </source>
</reference>